<proteinExistence type="predicted"/>
<organism evidence="6 7">
    <name type="scientific">Jeotgalibacillus marinus</name>
    <dbReference type="NCBI Taxonomy" id="86667"/>
    <lineage>
        <taxon>Bacteria</taxon>
        <taxon>Bacillati</taxon>
        <taxon>Bacillota</taxon>
        <taxon>Bacilli</taxon>
        <taxon>Bacillales</taxon>
        <taxon>Caryophanaceae</taxon>
        <taxon>Jeotgalibacillus</taxon>
    </lineage>
</organism>
<dbReference type="PANTHER" id="PTHR43652">
    <property type="entry name" value="BASIC AMINO ACID ANTIPORTER YFCC-RELATED"/>
    <property type="match status" value="1"/>
</dbReference>
<keyword evidence="2 5" id="KW-0812">Transmembrane</keyword>
<feature type="transmembrane region" description="Helical" evidence="5">
    <location>
        <begin position="263"/>
        <end position="281"/>
    </location>
</feature>
<feature type="transmembrane region" description="Helical" evidence="5">
    <location>
        <begin position="437"/>
        <end position="458"/>
    </location>
</feature>
<gene>
    <name evidence="6" type="ORF">AB1471_10530</name>
</gene>
<accession>A0ABV3Q4F0</accession>
<evidence type="ECO:0000313" key="6">
    <source>
        <dbReference type="EMBL" id="MEW9502230.1"/>
    </source>
</evidence>
<name>A0ABV3Q4F0_9BACL</name>
<evidence type="ECO:0000313" key="7">
    <source>
        <dbReference type="Proteomes" id="UP001556040"/>
    </source>
</evidence>
<evidence type="ECO:0000256" key="2">
    <source>
        <dbReference type="ARBA" id="ARBA00022692"/>
    </source>
</evidence>
<evidence type="ECO:0000256" key="4">
    <source>
        <dbReference type="ARBA" id="ARBA00023136"/>
    </source>
</evidence>
<evidence type="ECO:0000256" key="5">
    <source>
        <dbReference type="SAM" id="Phobius"/>
    </source>
</evidence>
<comment type="subcellular location">
    <subcellularLocation>
        <location evidence="1">Membrane</location>
        <topology evidence="1">Multi-pass membrane protein</topology>
    </subcellularLocation>
</comment>
<feature type="transmembrane region" description="Helical" evidence="5">
    <location>
        <begin position="319"/>
        <end position="341"/>
    </location>
</feature>
<dbReference type="InterPro" id="IPR051679">
    <property type="entry name" value="DASS-Related_Transporters"/>
</dbReference>
<dbReference type="InterPro" id="IPR001898">
    <property type="entry name" value="SLC13A/DASS"/>
</dbReference>
<feature type="transmembrane region" description="Helical" evidence="5">
    <location>
        <begin position="79"/>
        <end position="101"/>
    </location>
</feature>
<sequence length="459" mass="51648">MVRKRVHLLLFSLLLFGILWWWQSGLLSDFSVEQRWTLGLLAFAIYLWTVAPLPIGASSILLLACILAFQLVQNPDEAFVGFSSTALYFILILSLVSQALVRAGVDQVFVRIILRLSKGGAKSILLGMPLLIMVMPIFLPSAVARFKIMLPLIERMNTHYGFGAYSFFRKYSMYVIGMMNQKSTMVVFTGGGFTILAAQLLQDFAHVNLSWLDWFLRIAPPLWLSMILISVIVWFYFKKTTSDEVILGHAREIESEEVLPEKFWVTMVPFVVMILCWMVVSQDFVPLILPPMLLVAYYAWPKIGWITNGLIRTYDWENFLLLGASFSLGIIIEANGTAQVLAEQLLQLLPVGAGDLTKIVFIGIFVFVLRFMFVVPSTAMIVIFPIVISYAEILGLSVTALALLVVMIIGGVMILPIHSPTTYYAYETGVFTKKEQYTIGVITSVVIVSVAVLWAYFIW</sequence>
<feature type="transmembrane region" description="Helical" evidence="5">
    <location>
        <begin position="183"/>
        <end position="202"/>
    </location>
</feature>
<feature type="transmembrane region" description="Helical" evidence="5">
    <location>
        <begin position="393"/>
        <end position="417"/>
    </location>
</feature>
<keyword evidence="7" id="KW-1185">Reference proteome</keyword>
<reference evidence="6 7" key="1">
    <citation type="journal article" date="1979" name="Int. J. Syst. Evol. Microbiol.">
        <title>Bacillus globisporus subsp. marinus subsp. nov.</title>
        <authorList>
            <person name="Liu H."/>
        </authorList>
    </citation>
    <scope>NUCLEOTIDE SEQUENCE [LARGE SCALE GENOMIC DNA]</scope>
    <source>
        <strain evidence="6 7">DSM 1297</strain>
    </source>
</reference>
<dbReference type="RefSeq" id="WP_367779718.1">
    <property type="nucleotide sequence ID" value="NZ_JBFMIA010000008.1"/>
</dbReference>
<feature type="transmembrane region" description="Helical" evidence="5">
    <location>
        <begin position="124"/>
        <end position="146"/>
    </location>
</feature>
<dbReference type="Proteomes" id="UP001556040">
    <property type="component" value="Unassembled WGS sequence"/>
</dbReference>
<feature type="transmembrane region" description="Helical" evidence="5">
    <location>
        <begin position="361"/>
        <end position="386"/>
    </location>
</feature>
<keyword evidence="3 5" id="KW-1133">Transmembrane helix</keyword>
<evidence type="ECO:0000256" key="3">
    <source>
        <dbReference type="ARBA" id="ARBA00022989"/>
    </source>
</evidence>
<evidence type="ECO:0000256" key="1">
    <source>
        <dbReference type="ARBA" id="ARBA00004141"/>
    </source>
</evidence>
<feature type="transmembrane region" description="Helical" evidence="5">
    <location>
        <begin position="43"/>
        <end position="72"/>
    </location>
</feature>
<dbReference type="EMBL" id="JBFMIA010000008">
    <property type="protein sequence ID" value="MEW9502230.1"/>
    <property type="molecule type" value="Genomic_DNA"/>
</dbReference>
<feature type="transmembrane region" description="Helical" evidence="5">
    <location>
        <begin position="287"/>
        <end position="307"/>
    </location>
</feature>
<keyword evidence="4 5" id="KW-0472">Membrane</keyword>
<comment type="caution">
    <text evidence="6">The sequence shown here is derived from an EMBL/GenBank/DDBJ whole genome shotgun (WGS) entry which is preliminary data.</text>
</comment>
<dbReference type="PANTHER" id="PTHR43652:SF2">
    <property type="entry name" value="BASIC AMINO ACID ANTIPORTER YFCC-RELATED"/>
    <property type="match status" value="1"/>
</dbReference>
<protein>
    <submittedName>
        <fullName evidence="6">SLC13 family permease</fullName>
    </submittedName>
</protein>
<feature type="transmembrane region" description="Helical" evidence="5">
    <location>
        <begin position="214"/>
        <end position="237"/>
    </location>
</feature>
<dbReference type="Pfam" id="PF00939">
    <property type="entry name" value="Na_sulph_symp"/>
    <property type="match status" value="1"/>
</dbReference>